<protein>
    <submittedName>
        <fullName evidence="1">Uncharacterized protein</fullName>
    </submittedName>
</protein>
<dbReference type="AlphaFoldDB" id="A0A1G8EDZ3"/>
<evidence type="ECO:0000313" key="1">
    <source>
        <dbReference type="EMBL" id="SDH67990.1"/>
    </source>
</evidence>
<name>A0A1G8EDZ3_9ACTN</name>
<proteinExistence type="predicted"/>
<dbReference type="STRING" id="504805.SAMN05421505_12053"/>
<sequence>MTSLITIFTHTDGDNDQLEVTRHGDQTIIRVLSEDGVRSAVCLDTLELADKLALVLLTRDDRTPSRPTSSSYGRLVPNGRSVELHTVCDCGKPGVRSAPAHIAAQIATHLARMAAHAASHPDPAHVDKLVQAMRDIHLAHDAPVRDEELATELLRRFNLTDKNTQ</sequence>
<accession>A0A1G8EDZ3</accession>
<keyword evidence="2" id="KW-1185">Reference proteome</keyword>
<reference evidence="1 2" key="1">
    <citation type="submission" date="2016-10" db="EMBL/GenBank/DDBJ databases">
        <authorList>
            <person name="de Groot N.N."/>
        </authorList>
    </citation>
    <scope>NUCLEOTIDE SEQUENCE [LARGE SCALE GENOMIC DNA]</scope>
    <source>
        <strain evidence="1 2">CPCC 201354</strain>
    </source>
</reference>
<dbReference type="Proteomes" id="UP000198923">
    <property type="component" value="Unassembled WGS sequence"/>
</dbReference>
<evidence type="ECO:0000313" key="2">
    <source>
        <dbReference type="Proteomes" id="UP000198923"/>
    </source>
</evidence>
<gene>
    <name evidence="1" type="ORF">SAMN05421505_12053</name>
</gene>
<organism evidence="1 2">
    <name type="scientific">Sinosporangium album</name>
    <dbReference type="NCBI Taxonomy" id="504805"/>
    <lineage>
        <taxon>Bacteria</taxon>
        <taxon>Bacillati</taxon>
        <taxon>Actinomycetota</taxon>
        <taxon>Actinomycetes</taxon>
        <taxon>Streptosporangiales</taxon>
        <taxon>Streptosporangiaceae</taxon>
        <taxon>Sinosporangium</taxon>
    </lineage>
</organism>
<dbReference type="RefSeq" id="WP_093172189.1">
    <property type="nucleotide sequence ID" value="NZ_FNCN01000020.1"/>
</dbReference>
<dbReference type="EMBL" id="FNCN01000020">
    <property type="protein sequence ID" value="SDH67990.1"/>
    <property type="molecule type" value="Genomic_DNA"/>
</dbReference>